<feature type="domain" description="THIF-type NAD/FAD binding fold" evidence="1">
    <location>
        <begin position="69"/>
        <end position="152"/>
    </location>
</feature>
<dbReference type="PANTHER" id="PTHR10953">
    <property type="entry name" value="UBIQUITIN-ACTIVATING ENZYME E1"/>
    <property type="match status" value="1"/>
</dbReference>
<dbReference type="OrthoDB" id="10261062at2759"/>
<dbReference type="STRING" id="1198029.A0A1U7LNQ4"/>
<dbReference type="Proteomes" id="UP000186594">
    <property type="component" value="Unassembled WGS sequence"/>
</dbReference>
<organism evidence="2 3">
    <name type="scientific">Neolecta irregularis (strain DAH-3)</name>
    <dbReference type="NCBI Taxonomy" id="1198029"/>
    <lineage>
        <taxon>Eukaryota</taxon>
        <taxon>Fungi</taxon>
        <taxon>Dikarya</taxon>
        <taxon>Ascomycota</taxon>
        <taxon>Taphrinomycotina</taxon>
        <taxon>Neolectales</taxon>
        <taxon>Neolectaceae</taxon>
        <taxon>Neolecta</taxon>
    </lineage>
</organism>
<dbReference type="GO" id="GO:0016779">
    <property type="term" value="F:nucleotidyltransferase activity"/>
    <property type="evidence" value="ECO:0007669"/>
    <property type="project" value="UniProtKB-KW"/>
</dbReference>
<dbReference type="GO" id="GO:0016887">
    <property type="term" value="F:ATP hydrolysis activity"/>
    <property type="evidence" value="ECO:0007669"/>
    <property type="project" value="UniProtKB-ARBA"/>
</dbReference>
<dbReference type="PANTHER" id="PTHR10953:SF102">
    <property type="entry name" value="ADENYLYLTRANSFERASE AND SULFURTRANSFERASE MOCS3"/>
    <property type="match status" value="1"/>
</dbReference>
<protein>
    <submittedName>
        <fullName evidence="2">Adenylyltransferase and sulfurtransferase uba4</fullName>
    </submittedName>
</protein>
<evidence type="ECO:0000313" key="3">
    <source>
        <dbReference type="Proteomes" id="UP000186594"/>
    </source>
</evidence>
<reference evidence="2 3" key="1">
    <citation type="submission" date="2016-04" db="EMBL/GenBank/DDBJ databases">
        <title>Evolutionary innovation and constraint leading to complex multicellularity in the Ascomycota.</title>
        <authorList>
            <person name="Cisse O."/>
            <person name="Nguyen A."/>
            <person name="Hewitt D.A."/>
            <person name="Jedd G."/>
            <person name="Stajich J.E."/>
        </authorList>
    </citation>
    <scope>NUCLEOTIDE SEQUENCE [LARGE SCALE GENOMIC DNA]</scope>
    <source>
        <strain evidence="2 3">DAH-3</strain>
    </source>
</reference>
<dbReference type="SUPFAM" id="SSF69572">
    <property type="entry name" value="Activating enzymes of the ubiquitin-like proteins"/>
    <property type="match status" value="1"/>
</dbReference>
<dbReference type="EMBL" id="LXFE01000884">
    <property type="protein sequence ID" value="OLL24300.1"/>
    <property type="molecule type" value="Genomic_DNA"/>
</dbReference>
<dbReference type="GO" id="GO:0005737">
    <property type="term" value="C:cytoplasm"/>
    <property type="evidence" value="ECO:0007669"/>
    <property type="project" value="TreeGrafter"/>
</dbReference>
<keyword evidence="2" id="KW-0808">Transferase</keyword>
<evidence type="ECO:0000259" key="1">
    <source>
        <dbReference type="Pfam" id="PF00899"/>
    </source>
</evidence>
<dbReference type="InterPro" id="IPR000594">
    <property type="entry name" value="ThiF_NAD_FAD-bd"/>
</dbReference>
<sequence>MYEFEDDDDSYDRYDSYDSYGSYGSYESNASLSGWSLSRLSPGGCIPRSPISARLSPRASLSLAEYRRYSRQLILPSIGLPGQLRLKSFRVLVIGAGGLGCPALLYLTSSGFGTIGIMDGDTVEESNLHRQILHTRAGISKVDSAIEYLQRYARRGPC</sequence>
<comment type="caution">
    <text evidence="2">The sequence shown here is derived from an EMBL/GenBank/DDBJ whole genome shotgun (WGS) entry which is preliminary data.</text>
</comment>
<keyword evidence="3" id="KW-1185">Reference proteome</keyword>
<dbReference type="InterPro" id="IPR035985">
    <property type="entry name" value="Ubiquitin-activating_enz"/>
</dbReference>
<proteinExistence type="predicted"/>
<evidence type="ECO:0000313" key="2">
    <source>
        <dbReference type="EMBL" id="OLL24300.1"/>
    </source>
</evidence>
<dbReference type="AlphaFoldDB" id="A0A1U7LNQ4"/>
<keyword evidence="2" id="KW-0548">Nucleotidyltransferase</keyword>
<accession>A0A1U7LNQ4</accession>
<dbReference type="Gene3D" id="3.40.50.720">
    <property type="entry name" value="NAD(P)-binding Rossmann-like Domain"/>
    <property type="match status" value="1"/>
</dbReference>
<dbReference type="InterPro" id="IPR045886">
    <property type="entry name" value="ThiF/MoeB/HesA"/>
</dbReference>
<dbReference type="GO" id="GO:0042292">
    <property type="term" value="F:URM1 activating enzyme activity"/>
    <property type="evidence" value="ECO:0007669"/>
    <property type="project" value="TreeGrafter"/>
</dbReference>
<name>A0A1U7LNQ4_NEOID</name>
<dbReference type="GO" id="GO:0004792">
    <property type="term" value="F:thiosulfate-cyanide sulfurtransferase activity"/>
    <property type="evidence" value="ECO:0007669"/>
    <property type="project" value="TreeGrafter"/>
</dbReference>
<dbReference type="Pfam" id="PF00899">
    <property type="entry name" value="ThiF"/>
    <property type="match status" value="1"/>
</dbReference>
<dbReference type="GO" id="GO:0032447">
    <property type="term" value="P:protein urmylation"/>
    <property type="evidence" value="ECO:0007669"/>
    <property type="project" value="TreeGrafter"/>
</dbReference>
<gene>
    <name evidence="2" type="ORF">NEOLI_004511</name>
</gene>
<dbReference type="GO" id="GO:0002143">
    <property type="term" value="P:tRNA wobble position uridine thiolation"/>
    <property type="evidence" value="ECO:0007669"/>
    <property type="project" value="TreeGrafter"/>
</dbReference>